<evidence type="ECO:0000256" key="2">
    <source>
        <dbReference type="SAM" id="Phobius"/>
    </source>
</evidence>
<keyword evidence="2" id="KW-0472">Membrane</keyword>
<feature type="transmembrane region" description="Helical" evidence="2">
    <location>
        <begin position="239"/>
        <end position="261"/>
    </location>
</feature>
<proteinExistence type="predicted"/>
<accession>A0A8A3P7X9</accession>
<dbReference type="EMBL" id="CP063406">
    <property type="protein sequence ID" value="QSZ32011.1"/>
    <property type="molecule type" value="Genomic_DNA"/>
</dbReference>
<evidence type="ECO:0000313" key="4">
    <source>
        <dbReference type="Proteomes" id="UP000672032"/>
    </source>
</evidence>
<reference evidence="3" key="1">
    <citation type="submission" date="2020-10" db="EMBL/GenBank/DDBJ databases">
        <title>Genome Sequence of Monilinia vaccinii-corymbosi Sheds Light on Mummy Berry Disease Infection of Blueberry and Mating Type.</title>
        <authorList>
            <person name="Yow A.G."/>
            <person name="Zhang Y."/>
            <person name="Bansal K."/>
            <person name="Eacker S.M."/>
            <person name="Sullivan S."/>
            <person name="Liachko I."/>
            <person name="Cubeta M.A."/>
            <person name="Rollins J.A."/>
            <person name="Ashrafi H."/>
        </authorList>
    </citation>
    <scope>NUCLEOTIDE SEQUENCE</scope>
    <source>
        <strain evidence="3">RL-1</strain>
    </source>
</reference>
<name>A0A8A3P7X9_9HELO</name>
<evidence type="ECO:0000256" key="1">
    <source>
        <dbReference type="SAM" id="MobiDB-lite"/>
    </source>
</evidence>
<gene>
    <name evidence="3" type="ORF">DSL72_001580</name>
</gene>
<feature type="transmembrane region" description="Helical" evidence="2">
    <location>
        <begin position="295"/>
        <end position="320"/>
    </location>
</feature>
<dbReference type="AlphaFoldDB" id="A0A8A3P7X9"/>
<keyword evidence="2" id="KW-0812">Transmembrane</keyword>
<protein>
    <recommendedName>
        <fullName evidence="5">Transmembrane protein UsgS</fullName>
    </recommendedName>
</protein>
<evidence type="ECO:0008006" key="5">
    <source>
        <dbReference type="Google" id="ProtNLM"/>
    </source>
</evidence>
<dbReference type="OrthoDB" id="10041630at2759"/>
<evidence type="ECO:0000313" key="3">
    <source>
        <dbReference type="EMBL" id="QSZ32011.1"/>
    </source>
</evidence>
<feature type="region of interest" description="Disordered" evidence="1">
    <location>
        <begin position="370"/>
        <end position="402"/>
    </location>
</feature>
<keyword evidence="4" id="KW-1185">Reference proteome</keyword>
<keyword evidence="2" id="KW-1133">Transmembrane helix</keyword>
<dbReference type="PANTHER" id="PTHR38421">
    <property type="entry name" value="TRANSMEMBRANE PROTEIN USGS"/>
    <property type="match status" value="1"/>
</dbReference>
<feature type="transmembrane region" description="Helical" evidence="2">
    <location>
        <begin position="205"/>
        <end position="227"/>
    </location>
</feature>
<organism evidence="3 4">
    <name type="scientific">Monilinia vaccinii-corymbosi</name>
    <dbReference type="NCBI Taxonomy" id="61207"/>
    <lineage>
        <taxon>Eukaryota</taxon>
        <taxon>Fungi</taxon>
        <taxon>Dikarya</taxon>
        <taxon>Ascomycota</taxon>
        <taxon>Pezizomycotina</taxon>
        <taxon>Leotiomycetes</taxon>
        <taxon>Helotiales</taxon>
        <taxon>Sclerotiniaceae</taxon>
        <taxon>Monilinia</taxon>
    </lineage>
</organism>
<dbReference type="Proteomes" id="UP000672032">
    <property type="component" value="Chromosome 2"/>
</dbReference>
<feature type="compositionally biased region" description="Polar residues" evidence="1">
    <location>
        <begin position="370"/>
        <end position="390"/>
    </location>
</feature>
<sequence>MARMESERSNPPKPLANRDDWVEKLSVDHFDLNAILRGAQLTIVGALTALRNPQLFTSEHYKQAALAVLAGLVIRLAIEIPVFGVRVFLWFLSFVVDLGASTFDNRVVEGLDLIQNHVLQVPFFLMSILSRVTPTLDNIFMMSLAFVDQTYYEKHKGEEPSTLRDEYYSNLRRYPKRDGTTHKTSTAENTSAFLMKFGKKAGLSLVVYALSYVPILGRFVLPAASFYTFHKAAGLGPGLIVFGTGIFLPRRYLVIFLQSYFSSRSLMRELLEPYFSRISFTQAQKKNWFHDREGLLFGFGIGFYILLRIPLLGVLVYGIAEASTAYLITKITDPPPPVGQEDNFAASQQKWKNKHAFLNLKLDQLDALNTSSTKATSPGGSGEKASSSATEVPPPYSELRSR</sequence>
<dbReference type="PANTHER" id="PTHR38421:SF1">
    <property type="entry name" value="TRANSMEMBRANE PROTEIN"/>
    <property type="match status" value="1"/>
</dbReference>